<dbReference type="OrthoDB" id="3264576at2759"/>
<comment type="caution">
    <text evidence="2">The sequence shown here is derived from an EMBL/GenBank/DDBJ whole genome shotgun (WGS) entry which is preliminary data.</text>
</comment>
<evidence type="ECO:0000256" key="1">
    <source>
        <dbReference type="SAM" id="MobiDB-lite"/>
    </source>
</evidence>
<feature type="region of interest" description="Disordered" evidence="1">
    <location>
        <begin position="1"/>
        <end position="23"/>
    </location>
</feature>
<feature type="compositionally biased region" description="Polar residues" evidence="1">
    <location>
        <begin position="199"/>
        <end position="212"/>
    </location>
</feature>
<reference evidence="2" key="1">
    <citation type="submission" date="2022-08" db="EMBL/GenBank/DDBJ databases">
        <title>A Global Phylogenomic Analysis of the Shiitake Genus Lentinula.</title>
        <authorList>
            <consortium name="DOE Joint Genome Institute"/>
            <person name="Sierra-Patev S."/>
            <person name="Min B."/>
            <person name="Naranjo-Ortiz M."/>
            <person name="Looney B."/>
            <person name="Konkel Z."/>
            <person name="Slot J.C."/>
            <person name="Sakamoto Y."/>
            <person name="Steenwyk J.L."/>
            <person name="Rokas A."/>
            <person name="Carro J."/>
            <person name="Camarero S."/>
            <person name="Ferreira P."/>
            <person name="Molpeceres G."/>
            <person name="Ruiz-Duenas F.J."/>
            <person name="Serrano A."/>
            <person name="Henrissat B."/>
            <person name="Drula E."/>
            <person name="Hughes K.W."/>
            <person name="Mata J.L."/>
            <person name="Ishikawa N.K."/>
            <person name="Vargas-Isla R."/>
            <person name="Ushijima S."/>
            <person name="Smith C.A."/>
            <person name="Ahrendt S."/>
            <person name="Andreopoulos W."/>
            <person name="He G."/>
            <person name="Labutti K."/>
            <person name="Lipzen A."/>
            <person name="Ng V."/>
            <person name="Riley R."/>
            <person name="Sandor L."/>
            <person name="Barry K."/>
            <person name="Martinez A.T."/>
            <person name="Xiao Y."/>
            <person name="Gibbons J.G."/>
            <person name="Terashima K."/>
            <person name="Grigoriev I.V."/>
            <person name="Hibbett D.S."/>
        </authorList>
    </citation>
    <scope>NUCLEOTIDE SEQUENCE</scope>
    <source>
        <strain evidence="2">JLM2183</strain>
    </source>
</reference>
<protein>
    <submittedName>
        <fullName evidence="2">Uncharacterized protein</fullName>
    </submittedName>
</protein>
<feature type="compositionally biased region" description="Low complexity" evidence="1">
    <location>
        <begin position="1"/>
        <end position="11"/>
    </location>
</feature>
<gene>
    <name evidence="2" type="ORF">J3R30DRAFT_1830750</name>
</gene>
<evidence type="ECO:0000313" key="2">
    <source>
        <dbReference type="EMBL" id="KAJ4483784.1"/>
    </source>
</evidence>
<feature type="compositionally biased region" description="Low complexity" evidence="1">
    <location>
        <begin position="136"/>
        <end position="151"/>
    </location>
</feature>
<accession>A0A9W9DSN6</accession>
<evidence type="ECO:0000313" key="3">
    <source>
        <dbReference type="Proteomes" id="UP001150266"/>
    </source>
</evidence>
<proteinExistence type="predicted"/>
<organism evidence="2 3">
    <name type="scientific">Lentinula aciculospora</name>
    <dbReference type="NCBI Taxonomy" id="153920"/>
    <lineage>
        <taxon>Eukaryota</taxon>
        <taxon>Fungi</taxon>
        <taxon>Dikarya</taxon>
        <taxon>Basidiomycota</taxon>
        <taxon>Agaricomycotina</taxon>
        <taxon>Agaricomycetes</taxon>
        <taxon>Agaricomycetidae</taxon>
        <taxon>Agaricales</taxon>
        <taxon>Marasmiineae</taxon>
        <taxon>Omphalotaceae</taxon>
        <taxon>Lentinula</taxon>
    </lineage>
</organism>
<sequence>MSSRVSNSGKTRSSRGSRRQDTGIIVAPAKAHEFEDGRVHASEDTIKDHTIADKEAELTHIYEGHDALVREAFHMEHFRMMLSYDPVEAKQDNSSVFQNYKANHDLLETANTSVPGPSRRTRRADSERKSLVLPESIDISPTTSISASISSNRKGKALNNHVSRSEATKLVKSSVSPRTDPYSTPARSSKADGKRRIINDTQNTQSLSSTRTLRGRKKYENDAESESGAGGLADANASMNLASTITRVHSNPDGISVSSRKRPSRILLRVPTRPTVNSLPSESVSVNECSPIRSPRKVTLRVSRSTNEISSQISALGHNLNG</sequence>
<dbReference type="Proteomes" id="UP001150266">
    <property type="component" value="Unassembled WGS sequence"/>
</dbReference>
<name>A0A9W9DSN6_9AGAR</name>
<feature type="compositionally biased region" description="Polar residues" evidence="1">
    <location>
        <begin position="171"/>
        <end position="187"/>
    </location>
</feature>
<dbReference type="AlphaFoldDB" id="A0A9W9DSN6"/>
<feature type="compositionally biased region" description="Basic and acidic residues" evidence="1">
    <location>
        <begin position="189"/>
        <end position="198"/>
    </location>
</feature>
<dbReference type="EMBL" id="JAOTPV010000004">
    <property type="protein sequence ID" value="KAJ4483784.1"/>
    <property type="molecule type" value="Genomic_DNA"/>
</dbReference>
<feature type="region of interest" description="Disordered" evidence="1">
    <location>
        <begin position="107"/>
        <end position="234"/>
    </location>
</feature>
<keyword evidence="3" id="KW-1185">Reference proteome</keyword>